<sequence>MKRRRRSISDLNSDVLKVIIIFAAKSADGAATFARATSICKLFKELANDTDILKAVEFSNVMIAGIDGSFWQSNGLLIRCARAGNVIACNLHLKHVQVLLELIRTNVRVGKLASRVIEDMIRAAERQACTRAMTRQINSALKMMTIAFDDADVDLQKAEELLQAIR</sequence>
<evidence type="ECO:0000313" key="2">
    <source>
        <dbReference type="Proteomes" id="UP001642360"/>
    </source>
</evidence>
<comment type="caution">
    <text evidence="1">The sequence shown here is derived from an EMBL/GenBank/DDBJ whole genome shotgun (WGS) entry which is preliminary data.</text>
</comment>
<evidence type="ECO:0000313" key="1">
    <source>
        <dbReference type="EMBL" id="CAK9146877.1"/>
    </source>
</evidence>
<protein>
    <submittedName>
        <fullName evidence="1">Uncharacterized protein</fullName>
    </submittedName>
</protein>
<dbReference type="Proteomes" id="UP001642360">
    <property type="component" value="Unassembled WGS sequence"/>
</dbReference>
<keyword evidence="2" id="KW-1185">Reference proteome</keyword>
<gene>
    <name evidence="1" type="ORF">ILEXP_LOCUS14746</name>
</gene>
<proteinExistence type="predicted"/>
<reference evidence="1 2" key="1">
    <citation type="submission" date="2024-02" db="EMBL/GenBank/DDBJ databases">
        <authorList>
            <person name="Vignale AGUSTIN F."/>
            <person name="Sosa J E."/>
            <person name="Modenutti C."/>
        </authorList>
    </citation>
    <scope>NUCLEOTIDE SEQUENCE [LARGE SCALE GENOMIC DNA]</scope>
</reference>
<dbReference type="EMBL" id="CAUOFW020001614">
    <property type="protein sequence ID" value="CAK9146877.1"/>
    <property type="molecule type" value="Genomic_DNA"/>
</dbReference>
<accession>A0ABC8RXY0</accession>
<dbReference type="AlphaFoldDB" id="A0ABC8RXY0"/>
<organism evidence="1 2">
    <name type="scientific">Ilex paraguariensis</name>
    <name type="common">yerba mate</name>
    <dbReference type="NCBI Taxonomy" id="185542"/>
    <lineage>
        <taxon>Eukaryota</taxon>
        <taxon>Viridiplantae</taxon>
        <taxon>Streptophyta</taxon>
        <taxon>Embryophyta</taxon>
        <taxon>Tracheophyta</taxon>
        <taxon>Spermatophyta</taxon>
        <taxon>Magnoliopsida</taxon>
        <taxon>eudicotyledons</taxon>
        <taxon>Gunneridae</taxon>
        <taxon>Pentapetalae</taxon>
        <taxon>asterids</taxon>
        <taxon>campanulids</taxon>
        <taxon>Aquifoliales</taxon>
        <taxon>Aquifoliaceae</taxon>
        <taxon>Ilex</taxon>
    </lineage>
</organism>
<name>A0ABC8RXY0_9AQUA</name>